<proteinExistence type="predicted"/>
<evidence type="ECO:0000313" key="2">
    <source>
        <dbReference type="Proteomes" id="UP000264353"/>
    </source>
</evidence>
<dbReference type="EMBL" id="CM010630">
    <property type="protein sequence ID" value="RID69149.1"/>
    <property type="molecule type" value="Genomic_DNA"/>
</dbReference>
<organism evidence="1 2">
    <name type="scientific">Brassica campestris</name>
    <name type="common">Field mustard</name>
    <dbReference type="NCBI Taxonomy" id="3711"/>
    <lineage>
        <taxon>Eukaryota</taxon>
        <taxon>Viridiplantae</taxon>
        <taxon>Streptophyta</taxon>
        <taxon>Embryophyta</taxon>
        <taxon>Tracheophyta</taxon>
        <taxon>Spermatophyta</taxon>
        <taxon>Magnoliopsida</taxon>
        <taxon>eudicotyledons</taxon>
        <taxon>Gunneridae</taxon>
        <taxon>Pentapetalae</taxon>
        <taxon>rosids</taxon>
        <taxon>malvids</taxon>
        <taxon>Brassicales</taxon>
        <taxon>Brassicaceae</taxon>
        <taxon>Brassiceae</taxon>
        <taxon>Brassica</taxon>
    </lineage>
</organism>
<dbReference type="AlphaFoldDB" id="A0A397ZU52"/>
<name>A0A397ZU52_BRACM</name>
<gene>
    <name evidence="1" type="ORF">BRARA_C01260</name>
</gene>
<reference evidence="1 2" key="1">
    <citation type="submission" date="2018-06" db="EMBL/GenBank/DDBJ databases">
        <title>WGS assembly of Brassica rapa FPsc.</title>
        <authorList>
            <person name="Bowman J."/>
            <person name="Kohchi T."/>
            <person name="Yamato K."/>
            <person name="Jenkins J."/>
            <person name="Shu S."/>
            <person name="Ishizaki K."/>
            <person name="Yamaoka S."/>
            <person name="Nishihama R."/>
            <person name="Nakamura Y."/>
            <person name="Berger F."/>
            <person name="Adam C."/>
            <person name="Aki S."/>
            <person name="Althoff F."/>
            <person name="Araki T."/>
            <person name="Arteaga-Vazquez M."/>
            <person name="Balasubrmanian S."/>
            <person name="Bauer D."/>
            <person name="Boehm C."/>
            <person name="Briginshaw L."/>
            <person name="Caballero-Perez J."/>
            <person name="Catarino B."/>
            <person name="Chen F."/>
            <person name="Chiyoda S."/>
            <person name="Chovatia M."/>
            <person name="Davies K."/>
            <person name="Delmans M."/>
            <person name="Demura T."/>
            <person name="Dierschke T."/>
            <person name="Dolan L."/>
            <person name="Dorantes-Acosta A."/>
            <person name="Eklund D."/>
            <person name="Florent S."/>
            <person name="Flores-Sandoval E."/>
            <person name="Fujiyama A."/>
            <person name="Fukuzawa H."/>
            <person name="Galik B."/>
            <person name="Grimanelli D."/>
            <person name="Grimwood J."/>
            <person name="Grossniklaus U."/>
            <person name="Hamada T."/>
            <person name="Haseloff J."/>
            <person name="Hetherington A."/>
            <person name="Higo A."/>
            <person name="Hirakawa Y."/>
            <person name="Hundley H."/>
            <person name="Ikeda Y."/>
            <person name="Inoue K."/>
            <person name="Inoue S."/>
            <person name="Ishida S."/>
            <person name="Jia Q."/>
            <person name="Kakita M."/>
            <person name="Kanazawa T."/>
            <person name="Kawai Y."/>
            <person name="Kawashima T."/>
            <person name="Kennedy M."/>
            <person name="Kinose K."/>
            <person name="Kinoshita T."/>
            <person name="Kohara Y."/>
            <person name="Koide E."/>
            <person name="Komatsu K."/>
            <person name="Kopischke S."/>
            <person name="Kubo M."/>
            <person name="Kyozuka J."/>
            <person name="Lagercrantz U."/>
            <person name="Lin S."/>
            <person name="Lindquist E."/>
            <person name="Lipzen A."/>
            <person name="Lu C."/>
            <person name="Luna E."/>
            <person name="Martienssen R."/>
            <person name="Minamino N."/>
            <person name="Mizutani M."/>
            <person name="Mizutani M."/>
            <person name="Mochizuki N."/>
            <person name="Monte I."/>
            <person name="Mosher R."/>
            <person name="Nagasaki H."/>
            <person name="Nakagami H."/>
            <person name="Naramoto S."/>
            <person name="Nishitani K."/>
            <person name="Ohtani M."/>
            <person name="Okamoto T."/>
            <person name="Okumura M."/>
            <person name="Phillips J."/>
            <person name="Pollak B."/>
            <person name="Reinders A."/>
            <person name="Roevekamp M."/>
            <person name="Sano R."/>
            <person name="Sawa S."/>
            <person name="Schmid M."/>
            <person name="Shirakawa M."/>
            <person name="Solano R."/>
            <person name="Spunde A."/>
            <person name="Suetsugu N."/>
            <person name="Sugano S."/>
            <person name="Sugiyama A."/>
            <person name="Sun R."/>
            <person name="Suzuki Y."/>
            <person name="Takenaka M."/>
            <person name="Takezawa D."/>
            <person name="Tomogane H."/>
            <person name="Tsuzuki M."/>
            <person name="Ueda T."/>
            <person name="Umeda M."/>
            <person name="Ward J."/>
            <person name="Watanabe Y."/>
            <person name="Yazaki K."/>
            <person name="Yokoyama R."/>
            <person name="Yoshitake Y."/>
            <person name="Yotsui I."/>
            <person name="Zachgo S."/>
            <person name="Schmutz J."/>
        </authorList>
    </citation>
    <scope>NUCLEOTIDE SEQUENCE [LARGE SCALE GENOMIC DNA]</scope>
    <source>
        <strain evidence="2">cv. B-3</strain>
    </source>
</reference>
<accession>A0A397ZU52</accession>
<protein>
    <submittedName>
        <fullName evidence="1">Uncharacterized protein</fullName>
    </submittedName>
</protein>
<dbReference type="Proteomes" id="UP000264353">
    <property type="component" value="Chromosome A3"/>
</dbReference>
<sequence length="75" mass="8163">MALRTARVSAMRGDETKVAFAAYCDGETRSSTIQPKPAFPVSGFHAASLHIVMARPDHQRSNQSLRFPSVGSMMP</sequence>
<evidence type="ECO:0000313" key="1">
    <source>
        <dbReference type="EMBL" id="RID69149.1"/>
    </source>
</evidence>